<name>A0A7C9TJ89_9BURK</name>
<dbReference type="EMBL" id="JAAGOH010000002">
    <property type="protein sequence ID" value="NDY90067.1"/>
    <property type="molecule type" value="Genomic_DNA"/>
</dbReference>
<accession>A0A7C9TJ89</accession>
<protein>
    <submittedName>
        <fullName evidence="3">HupE/UreJ family protein</fullName>
    </submittedName>
</protein>
<feature type="transmembrane region" description="Helical" evidence="1">
    <location>
        <begin position="38"/>
        <end position="60"/>
    </location>
</feature>
<keyword evidence="2" id="KW-0732">Signal</keyword>
<comment type="caution">
    <text evidence="3">The sequence shown here is derived from an EMBL/GenBank/DDBJ whole genome shotgun (WGS) entry which is preliminary data.</text>
</comment>
<keyword evidence="1" id="KW-0812">Transmembrane</keyword>
<keyword evidence="4" id="KW-1185">Reference proteome</keyword>
<feature type="chain" id="PRO_5028849479" evidence="2">
    <location>
        <begin position="23"/>
        <end position="190"/>
    </location>
</feature>
<dbReference type="Pfam" id="PF04955">
    <property type="entry name" value="HupE_UreJ"/>
    <property type="match status" value="1"/>
</dbReference>
<evidence type="ECO:0000313" key="3">
    <source>
        <dbReference type="EMBL" id="NDY90067.1"/>
    </source>
</evidence>
<feature type="transmembrane region" description="Helical" evidence="1">
    <location>
        <begin position="117"/>
        <end position="136"/>
    </location>
</feature>
<evidence type="ECO:0000256" key="2">
    <source>
        <dbReference type="SAM" id="SignalP"/>
    </source>
</evidence>
<keyword evidence="1" id="KW-1133">Transmembrane helix</keyword>
<dbReference type="PIRSF" id="PIRSF016919">
    <property type="entry name" value="HupE_UreJ"/>
    <property type="match status" value="1"/>
</dbReference>
<feature type="signal peptide" evidence="2">
    <location>
        <begin position="1"/>
        <end position="22"/>
    </location>
</feature>
<dbReference type="AlphaFoldDB" id="A0A7C9TJ89"/>
<gene>
    <name evidence="3" type="ORF">G3A44_02550</name>
</gene>
<proteinExistence type="predicted"/>
<dbReference type="InterPro" id="IPR007038">
    <property type="entry name" value="HupE_UreJ"/>
</dbReference>
<organism evidence="3 4">
    <name type="scientific">Ideonella livida</name>
    <dbReference type="NCBI Taxonomy" id="2707176"/>
    <lineage>
        <taxon>Bacteria</taxon>
        <taxon>Pseudomonadati</taxon>
        <taxon>Pseudomonadota</taxon>
        <taxon>Betaproteobacteria</taxon>
        <taxon>Burkholderiales</taxon>
        <taxon>Sphaerotilaceae</taxon>
        <taxon>Ideonella</taxon>
    </lineage>
</organism>
<feature type="transmembrane region" description="Helical" evidence="1">
    <location>
        <begin position="92"/>
        <end position="110"/>
    </location>
</feature>
<feature type="transmembrane region" description="Helical" evidence="1">
    <location>
        <begin position="142"/>
        <end position="164"/>
    </location>
</feature>
<feature type="transmembrane region" description="Helical" evidence="1">
    <location>
        <begin position="67"/>
        <end position="86"/>
    </location>
</feature>
<dbReference type="Proteomes" id="UP000484255">
    <property type="component" value="Unassembled WGS sequence"/>
</dbReference>
<keyword evidence="1" id="KW-0472">Membrane</keyword>
<dbReference type="RefSeq" id="WP_163455923.1">
    <property type="nucleotide sequence ID" value="NZ_JAAGOH010000002.1"/>
</dbReference>
<evidence type="ECO:0000256" key="1">
    <source>
        <dbReference type="SAM" id="Phobius"/>
    </source>
</evidence>
<evidence type="ECO:0000313" key="4">
    <source>
        <dbReference type="Proteomes" id="UP000484255"/>
    </source>
</evidence>
<reference evidence="3 4" key="1">
    <citation type="submission" date="2020-02" db="EMBL/GenBank/DDBJ databases">
        <title>Ideonella bacterium strain TBM-1.</title>
        <authorList>
            <person name="Chen W.-M."/>
        </authorList>
    </citation>
    <scope>NUCLEOTIDE SEQUENCE [LARGE SCALE GENOMIC DNA]</scope>
    <source>
        <strain evidence="3 4">TBM-1</strain>
    </source>
</reference>
<feature type="transmembrane region" description="Helical" evidence="1">
    <location>
        <begin position="171"/>
        <end position="189"/>
    </location>
</feature>
<sequence length="190" mass="18841">MNSKIRSGLICAALALPSLSWAHVGADAGQHHGLAEGLLHPLTGVDHLVAMVAVGVWSALTARSAQWTAPLGFVAMLLLGACLAAAGLSLPAVEPMIAVSVLVMGLLVAARRVVPGTAGLALVGTFALFHGAAHGAELSGAAALAGMVLTTVALQAAGLGLGTLMRRGHRGLSTLAGLGSAAWGLSLLWA</sequence>